<geneLocation type="plasmid" evidence="1 2">
    <name>unnamed1</name>
</geneLocation>
<evidence type="ECO:0000313" key="1">
    <source>
        <dbReference type="EMBL" id="XBS18772.1"/>
    </source>
</evidence>
<proteinExistence type="predicted"/>
<sequence length="105" mass="11516">MGRYALCEPDVIVTGIVRRDNLINLGRLFSKSIDIENDPQTLYISLGGSASQRQLEILDRLKPPGVELLVQNTTVQKEISQRFPDAKIVAPGAMGETVGIHSITQ</sequence>
<gene>
    <name evidence="1" type="ORF">Q9L42_000310</name>
</gene>
<protein>
    <recommendedName>
        <fullName evidence="3">Glycosyltransferase</fullName>
    </recommendedName>
</protein>
<organism evidence="1 2">
    <name type="scientific">Methylomarinum roseum</name>
    <dbReference type="NCBI Taxonomy" id="3067653"/>
    <lineage>
        <taxon>Bacteria</taxon>
        <taxon>Pseudomonadati</taxon>
        <taxon>Pseudomonadota</taxon>
        <taxon>Gammaproteobacteria</taxon>
        <taxon>Methylococcales</taxon>
        <taxon>Methylococcaceae</taxon>
        <taxon>Methylomarinum</taxon>
    </lineage>
</organism>
<dbReference type="EMBL" id="CP157742">
    <property type="protein sequence ID" value="XBS18772.1"/>
    <property type="molecule type" value="Genomic_DNA"/>
</dbReference>
<dbReference type="KEGG" id="mech:Q9L42_000310"/>
<dbReference type="Proteomes" id="UP001225378">
    <property type="component" value="Plasmid unnamed1"/>
</dbReference>
<reference evidence="1 2" key="1">
    <citation type="journal article" date="2024" name="Microbiology">
        <title>Methylomarinum rosea sp. nov., a novel halophilic methanotrophic bacterium from the hypersaline Lake Elton.</title>
        <authorList>
            <person name="Suleimanov R.Z."/>
            <person name="Oshkin I.Y."/>
            <person name="Danilova O.V."/>
            <person name="Suzina N.E."/>
            <person name="Dedysh S.N."/>
        </authorList>
    </citation>
    <scope>NUCLEOTIDE SEQUENCE [LARGE SCALE GENOMIC DNA]</scope>
    <source>
        <strain evidence="1 2">Ch1-1</strain>
        <plasmid evidence="2">unnamed1</plasmid>
    </source>
</reference>
<accession>A0AAU7NP80</accession>
<dbReference type="RefSeq" id="WP_305910336.1">
    <property type="nucleotide sequence ID" value="NZ_CP157742.1"/>
</dbReference>
<evidence type="ECO:0008006" key="3">
    <source>
        <dbReference type="Google" id="ProtNLM"/>
    </source>
</evidence>
<dbReference type="AlphaFoldDB" id="A0AAU7NP80"/>
<keyword evidence="1" id="KW-0614">Plasmid</keyword>
<name>A0AAU7NP80_9GAMM</name>
<evidence type="ECO:0000313" key="2">
    <source>
        <dbReference type="Proteomes" id="UP001225378"/>
    </source>
</evidence>
<keyword evidence="2" id="KW-1185">Reference proteome</keyword>